<dbReference type="Gene3D" id="3.90.780.10">
    <property type="entry name" value="5'-Nucleotidase, C-terminal domain"/>
    <property type="match status" value="1"/>
</dbReference>
<evidence type="ECO:0000259" key="2">
    <source>
        <dbReference type="Pfam" id="PF02872"/>
    </source>
</evidence>
<feature type="domain" description="5'-Nucleotidase C-terminal" evidence="2">
    <location>
        <begin position="80"/>
        <end position="212"/>
    </location>
</feature>
<dbReference type="SUPFAM" id="SSF55816">
    <property type="entry name" value="5'-nucleotidase (syn. UDP-sugar hydrolase), C-terminal domain"/>
    <property type="match status" value="1"/>
</dbReference>
<feature type="chain" id="PRO_5045398877" evidence="1">
    <location>
        <begin position="27"/>
        <end position="254"/>
    </location>
</feature>
<feature type="signal peptide" evidence="1">
    <location>
        <begin position="1"/>
        <end position="26"/>
    </location>
</feature>
<dbReference type="PANTHER" id="PTHR11575">
    <property type="entry name" value="5'-NUCLEOTIDASE-RELATED"/>
    <property type="match status" value="1"/>
</dbReference>
<gene>
    <name evidence="3" type="ORF">GCM10022406_30750</name>
</gene>
<evidence type="ECO:0000313" key="4">
    <source>
        <dbReference type="Proteomes" id="UP001499909"/>
    </source>
</evidence>
<dbReference type="Pfam" id="PF02872">
    <property type="entry name" value="5_nucleotid_C"/>
    <property type="match status" value="1"/>
</dbReference>
<dbReference type="PRINTS" id="PR01607">
    <property type="entry name" value="APYRASEFAMLY"/>
</dbReference>
<dbReference type="EMBL" id="BAABDH010000100">
    <property type="protein sequence ID" value="GAA3946771.1"/>
    <property type="molecule type" value="Genomic_DNA"/>
</dbReference>
<name>A0ABP7NJ68_9BACT</name>
<sequence length="254" mass="26574">MYLLRSRFAALSLLAAVTFTSACQRAAFVAKPQLAPVTAQPVSKTLADDVTAAATIAPYHQKVVEQMGEVLGTAPVAIAKNPGESPLANFVGDIQRLRASQVLGRPIDIGVMTNGGLRAGLPAGAITLGSVFELMPFENELVVLEVPGTVAQQLFDYAARLKMALSNVTYAVGADGKPASILIGGKPFEPGKTYSVAISDYLAGGGDQMVFFKAVKPLSTGVLLRNAIADHIRALTKQGQAVEAKVEGRVKAIQ</sequence>
<keyword evidence="4" id="KW-1185">Reference proteome</keyword>
<proteinExistence type="predicted"/>
<dbReference type="InterPro" id="IPR008334">
    <property type="entry name" value="5'-Nucleotdase_C"/>
</dbReference>
<protein>
    <submittedName>
        <fullName evidence="3">5'-nucleotidase</fullName>
    </submittedName>
</protein>
<dbReference type="PANTHER" id="PTHR11575:SF24">
    <property type="entry name" value="5'-NUCLEOTIDASE"/>
    <property type="match status" value="1"/>
</dbReference>
<reference evidence="4" key="1">
    <citation type="journal article" date="2019" name="Int. J. Syst. Evol. Microbiol.">
        <title>The Global Catalogue of Microorganisms (GCM) 10K type strain sequencing project: providing services to taxonomists for standard genome sequencing and annotation.</title>
        <authorList>
            <consortium name="The Broad Institute Genomics Platform"/>
            <consortium name="The Broad Institute Genome Sequencing Center for Infectious Disease"/>
            <person name="Wu L."/>
            <person name="Ma J."/>
        </authorList>
    </citation>
    <scope>NUCLEOTIDE SEQUENCE [LARGE SCALE GENOMIC DNA]</scope>
    <source>
        <strain evidence="4">JCM 17214</strain>
    </source>
</reference>
<dbReference type="InterPro" id="IPR006179">
    <property type="entry name" value="5_nucleotidase/apyrase"/>
</dbReference>
<organism evidence="3 4">
    <name type="scientific">Hymenobacter algoricola</name>
    <dbReference type="NCBI Taxonomy" id="486267"/>
    <lineage>
        <taxon>Bacteria</taxon>
        <taxon>Pseudomonadati</taxon>
        <taxon>Bacteroidota</taxon>
        <taxon>Cytophagia</taxon>
        <taxon>Cytophagales</taxon>
        <taxon>Hymenobacteraceae</taxon>
        <taxon>Hymenobacter</taxon>
    </lineage>
</organism>
<dbReference type="Proteomes" id="UP001499909">
    <property type="component" value="Unassembled WGS sequence"/>
</dbReference>
<accession>A0ABP7NJ68</accession>
<keyword evidence="1" id="KW-0732">Signal</keyword>
<dbReference type="InterPro" id="IPR036907">
    <property type="entry name" value="5'-Nucleotdase_C_sf"/>
</dbReference>
<comment type="caution">
    <text evidence="3">The sequence shown here is derived from an EMBL/GenBank/DDBJ whole genome shotgun (WGS) entry which is preliminary data.</text>
</comment>
<dbReference type="PROSITE" id="PS51257">
    <property type="entry name" value="PROKAR_LIPOPROTEIN"/>
    <property type="match status" value="1"/>
</dbReference>
<evidence type="ECO:0000256" key="1">
    <source>
        <dbReference type="SAM" id="SignalP"/>
    </source>
</evidence>
<dbReference type="RefSeq" id="WP_345115846.1">
    <property type="nucleotide sequence ID" value="NZ_BAABDH010000100.1"/>
</dbReference>
<evidence type="ECO:0000313" key="3">
    <source>
        <dbReference type="EMBL" id="GAA3946771.1"/>
    </source>
</evidence>